<evidence type="ECO:0000256" key="2">
    <source>
        <dbReference type="SAM" id="MobiDB-lite"/>
    </source>
</evidence>
<evidence type="ECO:0000313" key="5">
    <source>
        <dbReference type="EMBL" id="QSB14541.1"/>
    </source>
</evidence>
<feature type="transmembrane region" description="Helical" evidence="3">
    <location>
        <begin position="23"/>
        <end position="45"/>
    </location>
</feature>
<keyword evidence="3" id="KW-0812">Transmembrane</keyword>
<dbReference type="PANTHER" id="PTHR33393">
    <property type="entry name" value="POLYGLUTAMINE SYNTHESIS ACCESSORY PROTEIN RV0574C-RELATED"/>
    <property type="match status" value="1"/>
</dbReference>
<evidence type="ECO:0000313" key="6">
    <source>
        <dbReference type="Proteomes" id="UP000662857"/>
    </source>
</evidence>
<dbReference type="EMBL" id="CP070499">
    <property type="protein sequence ID" value="QSB14541.1"/>
    <property type="molecule type" value="Genomic_DNA"/>
</dbReference>
<organism evidence="5 6">
    <name type="scientific">Natronosporangium hydrolyticum</name>
    <dbReference type="NCBI Taxonomy" id="2811111"/>
    <lineage>
        <taxon>Bacteria</taxon>
        <taxon>Bacillati</taxon>
        <taxon>Actinomycetota</taxon>
        <taxon>Actinomycetes</taxon>
        <taxon>Micromonosporales</taxon>
        <taxon>Micromonosporaceae</taxon>
        <taxon>Natronosporangium</taxon>
    </lineage>
</organism>
<accession>A0A895YAW1</accession>
<dbReference type="InterPro" id="IPR019079">
    <property type="entry name" value="Capsule_synth_CapA"/>
</dbReference>
<keyword evidence="3" id="KW-0472">Membrane</keyword>
<dbReference type="InterPro" id="IPR052169">
    <property type="entry name" value="CW_Biosynth-Accessory"/>
</dbReference>
<proteinExistence type="inferred from homology"/>
<gene>
    <name evidence="5" type="ORF">JQS43_24200</name>
</gene>
<dbReference type="Gene3D" id="3.60.21.10">
    <property type="match status" value="1"/>
</dbReference>
<feature type="domain" description="Capsule synthesis protein CapA" evidence="4">
    <location>
        <begin position="84"/>
        <end position="321"/>
    </location>
</feature>
<keyword evidence="6" id="KW-1185">Reference proteome</keyword>
<feature type="region of interest" description="Disordered" evidence="2">
    <location>
        <begin position="54"/>
        <end position="78"/>
    </location>
</feature>
<name>A0A895YAW1_9ACTN</name>
<dbReference type="AlphaFoldDB" id="A0A895YAW1"/>
<dbReference type="SMART" id="SM00854">
    <property type="entry name" value="PGA_cap"/>
    <property type="match status" value="1"/>
</dbReference>
<dbReference type="RefSeq" id="WP_239676680.1">
    <property type="nucleotide sequence ID" value="NZ_CP070499.1"/>
</dbReference>
<dbReference type="SUPFAM" id="SSF56300">
    <property type="entry name" value="Metallo-dependent phosphatases"/>
    <property type="match status" value="1"/>
</dbReference>
<evidence type="ECO:0000256" key="1">
    <source>
        <dbReference type="ARBA" id="ARBA00005662"/>
    </source>
</evidence>
<protein>
    <submittedName>
        <fullName evidence="5">CapA family protein</fullName>
    </submittedName>
</protein>
<dbReference type="Proteomes" id="UP000662857">
    <property type="component" value="Chromosome"/>
</dbReference>
<dbReference type="InterPro" id="IPR006311">
    <property type="entry name" value="TAT_signal"/>
</dbReference>
<sequence length="401" mass="41206">MPVPSYRPPPADAPSRRGVPRRLFIGAAAAVTAALLLGLGAASLFGDRFARAGDPAGQWRSPTETVAPTQPSPVPTTPPAAAVTLSATGDIVLGDEGRLPADDGAGFFAQVVDALAADLVMGNLEQPLTEDTGHEKCPEEATACHAFRAPPHYAAHLRDGGFDLMNLANNHGNDFGPAGRENTRAALADHGIAHTGEREEITVVSAAGVEVAVVGFSPYAWTNDLNDHGQASAVVARAADQADLVVVQVHMGAEGADATRVSPGPEEYYGEQRGDPMAFARAVVDAGADLVVGHGPHVLRGLEFYQGRLIAYSLGNFAGGGGTLNAAGPLGLGAVLRVSLHADGGFAAGQLVSTHMYDAGLPRPDPEQRGLELVRDVTALDFPETGAQLGPDGEITPPSVG</sequence>
<dbReference type="PANTHER" id="PTHR33393:SF11">
    <property type="entry name" value="POLYGLUTAMINE SYNTHESIS ACCESSORY PROTEIN RV0574C-RELATED"/>
    <property type="match status" value="1"/>
</dbReference>
<keyword evidence="3" id="KW-1133">Transmembrane helix</keyword>
<dbReference type="Pfam" id="PF09587">
    <property type="entry name" value="PGA_cap"/>
    <property type="match status" value="1"/>
</dbReference>
<evidence type="ECO:0000256" key="3">
    <source>
        <dbReference type="SAM" id="Phobius"/>
    </source>
</evidence>
<reference evidence="5" key="1">
    <citation type="submission" date="2021-02" db="EMBL/GenBank/DDBJ databases">
        <title>Natrosporangium hydrolyticum gen. nov., sp. nov, a haloalkaliphilic actinobacterium from a soda solonchak soil.</title>
        <authorList>
            <person name="Sorokin D.Y."/>
            <person name="Khijniak T.V."/>
            <person name="Zakharycheva A.P."/>
            <person name="Boueva O.V."/>
            <person name="Ariskina E.V."/>
            <person name="Hahnke R.L."/>
            <person name="Bunk B."/>
            <person name="Sproer C."/>
            <person name="Schumann P."/>
            <person name="Evtushenko L.I."/>
            <person name="Kublanov I.V."/>
        </authorList>
    </citation>
    <scope>NUCLEOTIDE SEQUENCE</scope>
    <source>
        <strain evidence="5">DSM 106523</strain>
    </source>
</reference>
<dbReference type="InterPro" id="IPR029052">
    <property type="entry name" value="Metallo-depent_PP-like"/>
</dbReference>
<dbReference type="CDD" id="cd07381">
    <property type="entry name" value="MPP_CapA"/>
    <property type="match status" value="1"/>
</dbReference>
<dbReference type="KEGG" id="nhy:JQS43_24200"/>
<comment type="similarity">
    <text evidence="1">Belongs to the CapA family.</text>
</comment>
<dbReference type="PROSITE" id="PS51318">
    <property type="entry name" value="TAT"/>
    <property type="match status" value="1"/>
</dbReference>
<evidence type="ECO:0000259" key="4">
    <source>
        <dbReference type="SMART" id="SM00854"/>
    </source>
</evidence>